<feature type="transmembrane region" description="Helical" evidence="1">
    <location>
        <begin position="122"/>
        <end position="140"/>
    </location>
</feature>
<dbReference type="PANTHER" id="PTHR36833:SF1">
    <property type="entry name" value="INTEGRAL MEMBRANE TRANSPORT PROTEIN"/>
    <property type="match status" value="1"/>
</dbReference>
<reference evidence="2" key="1">
    <citation type="submission" date="2020-02" db="EMBL/GenBank/DDBJ databases">
        <authorList>
            <person name="Meier V. D."/>
        </authorList>
    </citation>
    <scope>NUCLEOTIDE SEQUENCE</scope>
    <source>
        <strain evidence="2">AVDCRST_MAG46</strain>
    </source>
</reference>
<feature type="transmembrane region" description="Helical" evidence="1">
    <location>
        <begin position="26"/>
        <end position="48"/>
    </location>
</feature>
<dbReference type="Pfam" id="PF06182">
    <property type="entry name" value="ABC2_membrane_6"/>
    <property type="match status" value="1"/>
</dbReference>
<name>A0A6J4KXR3_9ACTN</name>
<dbReference type="EMBL" id="CADCUD010000052">
    <property type="protein sequence ID" value="CAA9318471.1"/>
    <property type="molecule type" value="Genomic_DNA"/>
</dbReference>
<proteinExistence type="predicted"/>
<dbReference type="PANTHER" id="PTHR36833">
    <property type="entry name" value="SLR0610 PROTEIN-RELATED"/>
    <property type="match status" value="1"/>
</dbReference>
<feature type="transmembrane region" description="Helical" evidence="1">
    <location>
        <begin position="146"/>
        <end position="174"/>
    </location>
</feature>
<feature type="transmembrane region" description="Helical" evidence="1">
    <location>
        <begin position="238"/>
        <end position="259"/>
    </location>
</feature>
<evidence type="ECO:0000256" key="1">
    <source>
        <dbReference type="SAM" id="Phobius"/>
    </source>
</evidence>
<sequence length="267" mass="28699">MAESVRAFGLLAGAWIRSSMAYRTSFVTLTLSNAAITFLDFAIVLIIFSHLDAFGGFTLAQLAVLYAMSGLAIGVADLLLGNAELLGQRVRDGSLDQMMCRPVPTLVQVAADRFALRRLGRILQAFAVLVWALSSTPIDWTPLRVLVMLAALASGALIFCSLFVLGGAFQVFAGDASEVSNAFTYGGNTLTQYPLGIYPVEVVRGVTFIVPLAFVNWYPALYLLGLDDPFGFPAWFQFASPVVAALFVGVAALGWRVALRHYRSAGS</sequence>
<evidence type="ECO:0000313" key="2">
    <source>
        <dbReference type="EMBL" id="CAA9318471.1"/>
    </source>
</evidence>
<keyword evidence="1" id="KW-0472">Membrane</keyword>
<protein>
    <submittedName>
        <fullName evidence="2">Putative integral membrane transport protein</fullName>
    </submittedName>
</protein>
<dbReference type="InterPro" id="IPR010390">
    <property type="entry name" value="ABC-2_transporter-like"/>
</dbReference>
<feature type="transmembrane region" description="Helical" evidence="1">
    <location>
        <begin position="195"/>
        <end position="218"/>
    </location>
</feature>
<keyword evidence="1" id="KW-1133">Transmembrane helix</keyword>
<gene>
    <name evidence="2" type="ORF">AVDCRST_MAG46-672</name>
</gene>
<dbReference type="AlphaFoldDB" id="A0A6J4KXR3"/>
<feature type="transmembrane region" description="Helical" evidence="1">
    <location>
        <begin position="54"/>
        <end position="80"/>
    </location>
</feature>
<accession>A0A6J4KXR3</accession>
<keyword evidence="1" id="KW-0812">Transmembrane</keyword>
<organism evidence="2">
    <name type="scientific">uncultured Nocardioidaceae bacterium</name>
    <dbReference type="NCBI Taxonomy" id="253824"/>
    <lineage>
        <taxon>Bacteria</taxon>
        <taxon>Bacillati</taxon>
        <taxon>Actinomycetota</taxon>
        <taxon>Actinomycetes</taxon>
        <taxon>Propionibacteriales</taxon>
        <taxon>Nocardioidaceae</taxon>
        <taxon>environmental samples</taxon>
    </lineage>
</organism>